<dbReference type="EC" id="3.2.1.4" evidence="2"/>
<dbReference type="RefSeq" id="WP_137697877.1">
    <property type="nucleotide sequence ID" value="NZ_CP061336.1"/>
</dbReference>
<keyword evidence="7" id="KW-0326">Glycosidase</keyword>
<evidence type="ECO:0000256" key="4">
    <source>
        <dbReference type="ARBA" id="ARBA00022801"/>
    </source>
</evidence>
<dbReference type="Pfam" id="PF00404">
    <property type="entry name" value="Dockerin_1"/>
    <property type="match status" value="1"/>
</dbReference>
<keyword evidence="8" id="KW-0624">Polysaccharide degradation</keyword>
<dbReference type="GO" id="GO:0030245">
    <property type="term" value="P:cellulose catabolic process"/>
    <property type="evidence" value="ECO:0007669"/>
    <property type="project" value="UniProtKB-KW"/>
</dbReference>
<accession>A0A4U7JDV3</accession>
<evidence type="ECO:0000256" key="2">
    <source>
        <dbReference type="ARBA" id="ARBA00012601"/>
    </source>
</evidence>
<dbReference type="InterPro" id="IPR016134">
    <property type="entry name" value="Dockerin_dom"/>
</dbReference>
<organism evidence="9 10">
    <name type="scientific">Ruminiclostridium herbifermentans</name>
    <dbReference type="NCBI Taxonomy" id="2488810"/>
    <lineage>
        <taxon>Bacteria</taxon>
        <taxon>Bacillati</taxon>
        <taxon>Bacillota</taxon>
        <taxon>Clostridia</taxon>
        <taxon>Eubacteriales</taxon>
        <taxon>Oscillospiraceae</taxon>
        <taxon>Ruminiclostridium</taxon>
    </lineage>
</organism>
<gene>
    <name evidence="9" type="ORF">EHE19_012610</name>
</gene>
<dbReference type="InterPro" id="IPR002105">
    <property type="entry name" value="Dockerin_1_rpt"/>
</dbReference>
<dbReference type="InterPro" id="IPR020915">
    <property type="entry name" value="UPF0311"/>
</dbReference>
<dbReference type="PROSITE" id="PS51766">
    <property type="entry name" value="DOCKERIN"/>
    <property type="match status" value="1"/>
</dbReference>
<reference evidence="9 10" key="1">
    <citation type="submission" date="2020-09" db="EMBL/GenBank/DDBJ databases">
        <title>Characterization and genome sequencing of Ruminiclostridium sp. nov. MA18.</title>
        <authorList>
            <person name="Rettenmaier R."/>
            <person name="Kowollik M.-L."/>
            <person name="Liebl W."/>
            <person name="Zverlov V."/>
        </authorList>
    </citation>
    <scope>NUCLEOTIDE SEQUENCE [LARGE SCALE GENOMIC DNA]</scope>
    <source>
        <strain evidence="9 10">MA18</strain>
    </source>
</reference>
<evidence type="ECO:0000256" key="6">
    <source>
        <dbReference type="ARBA" id="ARBA00023277"/>
    </source>
</evidence>
<keyword evidence="10" id="KW-1185">Reference proteome</keyword>
<dbReference type="AlphaFoldDB" id="A0A4U7JDV3"/>
<comment type="catalytic activity">
    <reaction evidence="1">
        <text>Endohydrolysis of (1-&gt;4)-beta-D-glucosidic linkages in cellulose, lichenin and cereal beta-D-glucans.</text>
        <dbReference type="EC" id="3.2.1.4"/>
    </reaction>
</comment>
<proteinExistence type="predicted"/>
<dbReference type="Proteomes" id="UP000306409">
    <property type="component" value="Chromosome"/>
</dbReference>
<dbReference type="CDD" id="cd14256">
    <property type="entry name" value="Dockerin_I"/>
    <property type="match status" value="1"/>
</dbReference>
<evidence type="ECO:0000313" key="10">
    <source>
        <dbReference type="Proteomes" id="UP000306409"/>
    </source>
</evidence>
<dbReference type="KEGG" id="rher:EHE19_012610"/>
<evidence type="ECO:0000256" key="8">
    <source>
        <dbReference type="ARBA" id="ARBA00023326"/>
    </source>
</evidence>
<sequence>MYNFSFRKVSFLAILIGLLFFSFMIMGASAATQSVGGTIYGDVNMDNVVDAVDLALIKSYLLGKTDTLPNLEAADVNGDGSADALDFAEMKKYLLGIISEFPASQNNNNSDKTLIPHESWTCGMSSGIPKPEKGTLVFEATLKLDKSYNLGKTQYGQRKAFVIQNSSINSSKFNGTVMSGGLDFQLELSNGVIEIEQLLMIRANDGSYIHLRSAGTGINQNDVRIVYDFEAPNSSSSNWLNSGKFVGRRTVDTATNTIKISVYDVSNISLDTANAVKITKPTDVPYQPWNYRLASNERRGNVFITEQVALGGSQSVGATKNGRNRNVIPITGGTVTGNLTAKIIAAGADYQNLSNPMTIDARYLWETNDGEIIIVRNGGQFGSLVPTFEVRADSKYSYLNQKLYLSSDPGMGGNGVSITFYESVK</sequence>
<dbReference type="PANTHER" id="PTHR37315:SF1">
    <property type="entry name" value="UPF0311 PROTEIN BLR7842"/>
    <property type="match status" value="1"/>
</dbReference>
<keyword evidence="4" id="KW-0378">Hydrolase</keyword>
<dbReference type="SUPFAM" id="SSF63446">
    <property type="entry name" value="Type I dockerin domain"/>
    <property type="match status" value="1"/>
</dbReference>
<dbReference type="Gene3D" id="1.10.1330.10">
    <property type="entry name" value="Dockerin domain"/>
    <property type="match status" value="1"/>
</dbReference>
<evidence type="ECO:0000256" key="5">
    <source>
        <dbReference type="ARBA" id="ARBA00023001"/>
    </source>
</evidence>
<keyword evidence="6" id="KW-0119">Carbohydrate metabolism</keyword>
<name>A0A4U7JDV3_9FIRM</name>
<dbReference type="OrthoDB" id="572332at2"/>
<evidence type="ECO:0000256" key="3">
    <source>
        <dbReference type="ARBA" id="ARBA00022729"/>
    </source>
</evidence>
<dbReference type="Gene3D" id="2.40.160.20">
    <property type="match status" value="2"/>
</dbReference>
<evidence type="ECO:0000256" key="1">
    <source>
        <dbReference type="ARBA" id="ARBA00000966"/>
    </source>
</evidence>
<keyword evidence="3" id="KW-0732">Signal</keyword>
<keyword evidence="5" id="KW-0136">Cellulose degradation</keyword>
<protein>
    <recommendedName>
        <fullName evidence="2">cellulase</fullName>
        <ecNumber evidence="2">3.2.1.4</ecNumber>
    </recommendedName>
</protein>
<dbReference type="PANTHER" id="PTHR37315">
    <property type="entry name" value="UPF0311 PROTEIN BLR7842"/>
    <property type="match status" value="1"/>
</dbReference>
<dbReference type="GO" id="GO:0008810">
    <property type="term" value="F:cellulase activity"/>
    <property type="evidence" value="ECO:0007669"/>
    <property type="project" value="UniProtKB-EC"/>
</dbReference>
<evidence type="ECO:0000256" key="7">
    <source>
        <dbReference type="ARBA" id="ARBA00023295"/>
    </source>
</evidence>
<dbReference type="Pfam" id="PF11578">
    <property type="entry name" value="DUF3237"/>
    <property type="match status" value="2"/>
</dbReference>
<dbReference type="InterPro" id="IPR036439">
    <property type="entry name" value="Dockerin_dom_sf"/>
</dbReference>
<dbReference type="EMBL" id="CP061336">
    <property type="protein sequence ID" value="QNU65751.1"/>
    <property type="molecule type" value="Genomic_DNA"/>
</dbReference>
<evidence type="ECO:0000313" key="9">
    <source>
        <dbReference type="EMBL" id="QNU65751.1"/>
    </source>
</evidence>